<dbReference type="EMBL" id="NAJQ01000138">
    <property type="protein sequence ID" value="TKA77424.1"/>
    <property type="molecule type" value="Genomic_DNA"/>
</dbReference>
<feature type="domain" description="SET" evidence="2">
    <location>
        <begin position="32"/>
        <end position="205"/>
    </location>
</feature>
<proteinExistence type="predicted"/>
<dbReference type="STRING" id="329884.A0A4U0XJQ1"/>
<accession>A0A4U0XJQ1</accession>
<gene>
    <name evidence="3" type="ORF">B0A55_04811</name>
</gene>
<protein>
    <recommendedName>
        <fullName evidence="2">SET domain-containing protein</fullName>
    </recommendedName>
</protein>
<dbReference type="PROSITE" id="PS50280">
    <property type="entry name" value="SET"/>
    <property type="match status" value="1"/>
</dbReference>
<dbReference type="Proteomes" id="UP000309340">
    <property type="component" value="Unassembled WGS sequence"/>
</dbReference>
<evidence type="ECO:0000256" key="1">
    <source>
        <dbReference type="SAM" id="Coils"/>
    </source>
</evidence>
<evidence type="ECO:0000259" key="2">
    <source>
        <dbReference type="PROSITE" id="PS50280"/>
    </source>
</evidence>
<reference evidence="3 4" key="1">
    <citation type="submission" date="2017-03" db="EMBL/GenBank/DDBJ databases">
        <title>Genomes of endolithic fungi from Antarctica.</title>
        <authorList>
            <person name="Coleine C."/>
            <person name="Masonjones S."/>
            <person name="Stajich J.E."/>
        </authorList>
    </citation>
    <scope>NUCLEOTIDE SEQUENCE [LARGE SCALE GENOMIC DNA]</scope>
    <source>
        <strain evidence="3 4">CCFEE 5184</strain>
    </source>
</reference>
<keyword evidence="1" id="KW-0175">Coiled coil</keyword>
<dbReference type="InterPro" id="IPR001214">
    <property type="entry name" value="SET_dom"/>
</dbReference>
<dbReference type="AlphaFoldDB" id="A0A4U0XJQ1"/>
<name>A0A4U0XJQ1_9PEZI</name>
<comment type="caution">
    <text evidence="3">The sequence shown here is derived from an EMBL/GenBank/DDBJ whole genome shotgun (WGS) entry which is preliminary data.</text>
</comment>
<dbReference type="SUPFAM" id="SSF82199">
    <property type="entry name" value="SET domain"/>
    <property type="match status" value="1"/>
</dbReference>
<dbReference type="CDD" id="cd20071">
    <property type="entry name" value="SET_SMYD"/>
    <property type="match status" value="1"/>
</dbReference>
<keyword evidence="4" id="KW-1185">Reference proteome</keyword>
<dbReference type="InterPro" id="IPR046341">
    <property type="entry name" value="SET_dom_sf"/>
</dbReference>
<dbReference type="PANTHER" id="PTHR47332">
    <property type="entry name" value="SET DOMAIN-CONTAINING PROTEIN 5"/>
    <property type="match status" value="1"/>
</dbReference>
<dbReference type="InterPro" id="IPR053185">
    <property type="entry name" value="SET_domain_protein"/>
</dbReference>
<dbReference type="OrthoDB" id="265717at2759"/>
<dbReference type="Pfam" id="PF00856">
    <property type="entry name" value="SET"/>
    <property type="match status" value="1"/>
</dbReference>
<evidence type="ECO:0000313" key="4">
    <source>
        <dbReference type="Proteomes" id="UP000309340"/>
    </source>
</evidence>
<organism evidence="3 4">
    <name type="scientific">Friedmanniomyces simplex</name>
    <dbReference type="NCBI Taxonomy" id="329884"/>
    <lineage>
        <taxon>Eukaryota</taxon>
        <taxon>Fungi</taxon>
        <taxon>Dikarya</taxon>
        <taxon>Ascomycota</taxon>
        <taxon>Pezizomycotina</taxon>
        <taxon>Dothideomycetes</taxon>
        <taxon>Dothideomycetidae</taxon>
        <taxon>Mycosphaerellales</taxon>
        <taxon>Teratosphaeriaceae</taxon>
        <taxon>Friedmanniomyces</taxon>
    </lineage>
</organism>
<dbReference type="Gene3D" id="2.170.270.10">
    <property type="entry name" value="SET domain"/>
    <property type="match status" value="1"/>
</dbReference>
<dbReference type="PANTHER" id="PTHR47332:SF4">
    <property type="entry name" value="SET DOMAIN-CONTAINING PROTEIN 5"/>
    <property type="match status" value="1"/>
</dbReference>
<sequence length="487" mass="54979">MDGIRTDSLHLFKTDSLTEDTELKVETFDITPLFELRLTAGKGFGLFATQAIPRGTCIVEEPALITIPASVSQNDPERAIHIIQALGPLSRDQLDPYTGLHYNIRSVNSFLRAAIRTYLISKQYTGDALKAAVKVHTTMAAIFNTDCVAMGEDGKLGSGIFQHFSRANHSCTPNVENCFNTITGCEMLHTVRDIDEGEEITVTYIDQLYRPADERQHALRRWEFECECEACEGPKAMASVRRRRRVEEIHRVFDRVEGKSSSWFWQPVRMPRSATEKIQLAEELVMLLREEGLVGMPLAQAYRRCSKYGLEAGQGLKSLEYARSAVEVEQTSIGTVMKLPENAEAWLRLLEEMAGSGDRRFRAERERMRLESERVRKMEEKEAARQAERIELERKSEEKQRIEALPEGKRRKEVMKTAVKKGRRVVRASAERSGLAAVDVDRCLAGLGGEETLAWAEKLQGVTAVSEFRKALDEQPRNGHRANGSGF</sequence>
<evidence type="ECO:0000313" key="3">
    <source>
        <dbReference type="EMBL" id="TKA77424.1"/>
    </source>
</evidence>
<feature type="coiled-coil region" evidence="1">
    <location>
        <begin position="361"/>
        <end position="405"/>
    </location>
</feature>
<dbReference type="SMART" id="SM00317">
    <property type="entry name" value="SET"/>
    <property type="match status" value="1"/>
</dbReference>